<organism evidence="2 3">
    <name type="scientific">Planococcus dechangensis</name>
    <dbReference type="NCBI Taxonomy" id="1176255"/>
    <lineage>
        <taxon>Bacteria</taxon>
        <taxon>Bacillati</taxon>
        <taxon>Bacillota</taxon>
        <taxon>Bacilli</taxon>
        <taxon>Bacillales</taxon>
        <taxon>Caryophanaceae</taxon>
        <taxon>Planococcus</taxon>
    </lineage>
</organism>
<reference evidence="3" key="1">
    <citation type="journal article" date="2019" name="Int. J. Syst. Evol. Microbiol.">
        <title>The Global Catalogue of Microorganisms (GCM) 10K type strain sequencing project: providing services to taxonomists for standard genome sequencing and annotation.</title>
        <authorList>
            <consortium name="The Broad Institute Genomics Platform"/>
            <consortium name="The Broad Institute Genome Sequencing Center for Infectious Disease"/>
            <person name="Wu L."/>
            <person name="Ma J."/>
        </authorList>
    </citation>
    <scope>NUCLEOTIDE SEQUENCE [LARGE SCALE GENOMIC DNA]</scope>
    <source>
        <strain evidence="3">CGMCC 1.12151</strain>
    </source>
</reference>
<evidence type="ECO:0000313" key="3">
    <source>
        <dbReference type="Proteomes" id="UP001595932"/>
    </source>
</evidence>
<dbReference type="EMBL" id="JBHSGL010000005">
    <property type="protein sequence ID" value="MFC4713660.1"/>
    <property type="molecule type" value="Genomic_DNA"/>
</dbReference>
<proteinExistence type="predicted"/>
<feature type="transmembrane region" description="Helical" evidence="1">
    <location>
        <begin position="60"/>
        <end position="80"/>
    </location>
</feature>
<keyword evidence="1" id="KW-1133">Transmembrane helix</keyword>
<evidence type="ECO:0000256" key="1">
    <source>
        <dbReference type="SAM" id="Phobius"/>
    </source>
</evidence>
<name>A0ABV9MFT2_9BACL</name>
<keyword evidence="1" id="KW-0472">Membrane</keyword>
<dbReference type="RefSeq" id="WP_377279361.1">
    <property type="nucleotide sequence ID" value="NZ_JBHSGL010000005.1"/>
</dbReference>
<dbReference type="Proteomes" id="UP001595932">
    <property type="component" value="Unassembled WGS sequence"/>
</dbReference>
<evidence type="ECO:0000313" key="2">
    <source>
        <dbReference type="EMBL" id="MFC4713660.1"/>
    </source>
</evidence>
<keyword evidence="1" id="KW-0812">Transmembrane</keyword>
<gene>
    <name evidence="2" type="ORF">ACFO5U_12335</name>
</gene>
<protein>
    <submittedName>
        <fullName evidence="2">Uncharacterized protein</fullName>
    </submittedName>
</protein>
<keyword evidence="3" id="KW-1185">Reference proteome</keyword>
<accession>A0ABV9MFT2</accession>
<sequence>MKLLWQAAAGAAFIHGLYWMTAFLFAYVKTMMYQPNIEMLLGNEQVLQTEVAFVNTLSPLWYGASFMAVTLMLWGLMALFKKAASTPSW</sequence>
<comment type="caution">
    <text evidence="2">The sequence shown here is derived from an EMBL/GenBank/DDBJ whole genome shotgun (WGS) entry which is preliminary data.</text>
</comment>